<name>A0ABV6VBI3_9ACTN</name>
<dbReference type="Pfam" id="PF03640">
    <property type="entry name" value="Lipoprotein_15"/>
    <property type="match status" value="2"/>
</dbReference>
<dbReference type="PANTHER" id="PTHR39335:SF1">
    <property type="entry name" value="BLL4220 PROTEIN"/>
    <property type="match status" value="1"/>
</dbReference>
<dbReference type="PROSITE" id="PS51257">
    <property type="entry name" value="PROKAR_LIPOPROTEIN"/>
    <property type="match status" value="1"/>
</dbReference>
<dbReference type="EMBL" id="JBHEZX010000007">
    <property type="protein sequence ID" value="MFC1411074.1"/>
    <property type="molecule type" value="Genomic_DNA"/>
</dbReference>
<keyword evidence="2" id="KW-1185">Reference proteome</keyword>
<accession>A0ABV6VBI3</accession>
<protein>
    <submittedName>
        <fullName evidence="1">Uncharacterized protein</fullName>
    </submittedName>
</protein>
<comment type="caution">
    <text evidence="1">The sequence shown here is derived from an EMBL/GenBank/DDBJ whole genome shotgun (WGS) entry which is preliminary data.</text>
</comment>
<dbReference type="Proteomes" id="UP001592582">
    <property type="component" value="Unassembled WGS sequence"/>
</dbReference>
<dbReference type="InterPro" id="IPR005297">
    <property type="entry name" value="Lipoprotein_repeat"/>
</dbReference>
<reference evidence="1 2" key="1">
    <citation type="submission" date="2024-09" db="EMBL/GenBank/DDBJ databases">
        <authorList>
            <person name="Lee S.D."/>
        </authorList>
    </citation>
    <scope>NUCLEOTIDE SEQUENCE [LARGE SCALE GENOMIC DNA]</scope>
    <source>
        <strain evidence="1 2">N1-1</strain>
    </source>
</reference>
<organism evidence="1 2">
    <name type="scientific">Streptacidiphilus alkalitolerans</name>
    <dbReference type="NCBI Taxonomy" id="3342712"/>
    <lineage>
        <taxon>Bacteria</taxon>
        <taxon>Bacillati</taxon>
        <taxon>Actinomycetota</taxon>
        <taxon>Actinomycetes</taxon>
        <taxon>Kitasatosporales</taxon>
        <taxon>Streptomycetaceae</taxon>
        <taxon>Streptacidiphilus</taxon>
    </lineage>
</organism>
<evidence type="ECO:0000313" key="1">
    <source>
        <dbReference type="EMBL" id="MFC1411074.1"/>
    </source>
</evidence>
<proteinExistence type="predicted"/>
<sequence>MKRVLAATAGAAALVALAAGCSSTSGSSSASSSAPAPATSSAPAAASGSAAALKVADSADGQILVDGSGRTLYLFQADTGTTSTCNGACAVAWPPDTTTGTPSATGLTASSVGESTRADKSTQVTYGGHPLYYFSHDTAAGDINGQGLTAFGGTWYLVGPGGSAITSTAATTPAAPAPTTSGYSSGY</sequence>
<evidence type="ECO:0000313" key="2">
    <source>
        <dbReference type="Proteomes" id="UP001592582"/>
    </source>
</evidence>
<gene>
    <name evidence="1" type="ORF">ACEZDG_17580</name>
</gene>
<dbReference type="PANTHER" id="PTHR39335">
    <property type="entry name" value="BLL4220 PROTEIN"/>
    <property type="match status" value="1"/>
</dbReference>